<dbReference type="AlphaFoldDB" id="A0A139JR79"/>
<dbReference type="RefSeq" id="WP_066539774.1">
    <property type="nucleotide sequence ID" value="NZ_JHUK01000001.1"/>
</dbReference>
<dbReference type="Proteomes" id="UP000249343">
    <property type="component" value="Unassembled WGS sequence"/>
</dbReference>
<sequence>MFLNIQNEENKERIYLKNFIFEIKQLEQKILENDFFEDFDKKKINFLVEIQNPKINIQFQKDIIEQIQKINDEYQENIKNIKKKLQQISKKQKKIINKEDIISTKKDITYSSFHNDFYKKNKTYLEFKSIIQKIDEDFENYLKKILILGKKSVLEQEQQEKIFVNQNKEVSNKISEKKEKIKNFFYQKSVLLNEKIRKLKLNYKEKIVIIDNKYEDIIQQIQQDKKEEDLLNLYIKNINNHLENDLNYHNKILIQQQEEFNKQKQDLEKEQNNLFIQEKLRIFFNFKQVNKKNYYNYKNFIKKKIQIEFSNFKKKYFWRKKYIFLKYFYNQKINLISIEKKKIIQMKQAQIETNISFQNQEKNIFKNILLQQLNDIELEFRLIEIDRKYSIIELNSEEDQSKSSILFLFQKSEILEKLKIENLKYQKKMLFLNNKHEKKKCLLKMQIKIEKINLKSFYFENIIKKNEKIKELKNQKIYLKNNQESQIQKQIIICEQNKYDFLKREKLIKVQFKYLVEQYFENYQKNLNDLNLFSEYMNNIKKKDQSLFKDIKLKLSSYFLNFNYKEEDQFFLKKFSFINELYQLFIDKLKDKQFDNYYLWVKKLYSLKKINLQKKINMNNHLLEYYEKNIFLLRNIIQKNKSYFNLNQDNILFLIENKMKKYESFYIVLKKESLKLNIQKKKDNIDYYNKISKLKTEQNKKLQKNNFFQKKIFLYLNKIEKLKNKKRFGKKIWLFLYYRKILNYWFDLCKNMETFYPKLNLEYKNFHKYQKKFFQNKEKYKRKNFLEYTQKISCISYLCNEIIEDIYFFKKENIIFEIKHKAIELNKSLFHLTLQTENQLKEMKEKMFLLQLNLKEAQEINKNIFLSEIKKIKEKYKHNKNNLLLILNKKEKIYKKTIFLESKKKKINSKIKQKEKDKVLSIFTYYQKKYLKNYKKYLKQKNIIQQQNYKNINFLLLEKKFSFLFYRLLNWFKFLKEKKELKRNTKKKQIKKKQKLKMNIYLYQKFYFFLK</sequence>
<evidence type="ECO:0000313" key="5">
    <source>
        <dbReference type="Proteomes" id="UP000249343"/>
    </source>
</evidence>
<comment type="caution">
    <text evidence="2">The sequence shown here is derived from an EMBL/GenBank/DDBJ whole genome shotgun (WGS) entry which is preliminary data.</text>
</comment>
<gene>
    <name evidence="2" type="ORF">AXA84_0030</name>
    <name evidence="3" type="ORF">DH96_00155</name>
</gene>
<evidence type="ECO:0000313" key="2">
    <source>
        <dbReference type="EMBL" id="KXT29386.1"/>
    </source>
</evidence>
<evidence type="ECO:0000313" key="3">
    <source>
        <dbReference type="EMBL" id="RAM57969.1"/>
    </source>
</evidence>
<feature type="coiled-coil region" evidence="1">
    <location>
        <begin position="57"/>
        <end position="98"/>
    </location>
</feature>
<reference evidence="3 5" key="1">
    <citation type="submission" date="2014-04" db="EMBL/GenBank/DDBJ databases">
        <title>Genome study of Napier grass stunt phytoplasma.</title>
        <authorList>
            <person name="Kawicha P."/>
            <person name="Dickinson M."/>
            <person name="Hodgetts J."/>
        </authorList>
    </citation>
    <scope>NUCLEOTIDE SEQUENCE [LARGE SCALE GENOMIC DNA]</scope>
    <source>
        <strain evidence="3 5">NGS-S10</strain>
    </source>
</reference>
<dbReference type="Proteomes" id="UP000070069">
    <property type="component" value="Unassembled WGS sequence"/>
</dbReference>
<dbReference type="EMBL" id="JHUK01000001">
    <property type="protein sequence ID" value="RAM57969.1"/>
    <property type="molecule type" value="Genomic_DNA"/>
</dbReference>
<name>A0A139JR79_9MOLU</name>
<evidence type="ECO:0000256" key="1">
    <source>
        <dbReference type="SAM" id="Coils"/>
    </source>
</evidence>
<protein>
    <submittedName>
        <fullName evidence="2">Uncharacterized protein</fullName>
    </submittedName>
</protein>
<keyword evidence="1" id="KW-0175">Coiled coil</keyword>
<dbReference type="EMBL" id="LTBM01000001">
    <property type="protein sequence ID" value="KXT29386.1"/>
    <property type="molecule type" value="Genomic_DNA"/>
</dbReference>
<evidence type="ECO:0000313" key="4">
    <source>
        <dbReference type="Proteomes" id="UP000070069"/>
    </source>
</evidence>
<keyword evidence="5" id="KW-1185">Reference proteome</keyword>
<organism evidence="2 4">
    <name type="scientific">Candidatus Phytoplasma oryzae</name>
    <dbReference type="NCBI Taxonomy" id="203274"/>
    <lineage>
        <taxon>Bacteria</taxon>
        <taxon>Bacillati</taxon>
        <taxon>Mycoplasmatota</taxon>
        <taxon>Mollicutes</taxon>
        <taxon>Acholeplasmatales</taxon>
        <taxon>Acholeplasmataceae</taxon>
        <taxon>Candidatus Phytoplasma</taxon>
        <taxon>16SrXI (Rice yellow dwarf group)</taxon>
    </lineage>
</organism>
<reference evidence="2 4" key="2">
    <citation type="submission" date="2016-02" db="EMBL/GenBank/DDBJ databases">
        <title>A draft genome sequence of Candidatus Phytoplasma oryzae strain Mbita1, the causative agent of Napier Grass stunt disease in Kenya.</title>
        <authorList>
            <person name="Fischer A."/>
            <person name="Santa-Cruz I."/>
            <person name="Wambua L."/>
            <person name="Olds C."/>
            <person name="Midega C."/>
            <person name="Dickinson M."/>
            <person name="Kawicha P."/>
            <person name="Khan Z."/>
            <person name="Masiga D."/>
            <person name="Jores J."/>
            <person name="Bernd S."/>
        </authorList>
    </citation>
    <scope>NUCLEOTIDE SEQUENCE [LARGE SCALE GENOMIC DNA]</scope>
    <source>
        <strain evidence="2">Mbita1</strain>
    </source>
</reference>
<accession>A0A139JR79</accession>
<proteinExistence type="predicted"/>
<dbReference type="OrthoDB" id="3191472at2"/>
<dbReference type="PATRIC" id="fig|203274.3.peg.30"/>
<feature type="coiled-coil region" evidence="1">
    <location>
        <begin position="250"/>
        <end position="277"/>
    </location>
</feature>